<sequence length="201" mass="21184">MENIQSRPRISVRRIAVAGIFSALTIVLTLIPSLGYIPIPPFSITTMHIPVIIAAVLDGPLTGAFVGLMFGLSSLYTAATIFSGMPVAPFFLNPLVSVVPRILIGLAAYYVFAWLNKLVKNKTVSIIGAALGGTLTNTVGVLGMIYVLYAQQYVEAVGATTAGKSALAIIFSGAFLNMLVEIAAASLISVPVVLALQRFKK</sequence>
<dbReference type="Proteomes" id="UP000324781">
    <property type="component" value="Unassembled WGS sequence"/>
</dbReference>
<protein>
    <submittedName>
        <fullName evidence="2">Uncharacterized membrane protein</fullName>
    </submittedName>
</protein>
<evidence type="ECO:0000256" key="1">
    <source>
        <dbReference type="SAM" id="Phobius"/>
    </source>
</evidence>
<gene>
    <name evidence="2" type="ORF">SAMN05444373_101138</name>
</gene>
<keyword evidence="1" id="KW-1133">Transmembrane helix</keyword>
<accession>A0A1M6EAR1</accession>
<dbReference type="OrthoDB" id="9813540at2"/>
<dbReference type="EMBL" id="FQZP01000011">
    <property type="protein sequence ID" value="SHI82459.1"/>
    <property type="molecule type" value="Genomic_DNA"/>
</dbReference>
<organism evidence="2 3">
    <name type="scientific">Thermoclostridium caenicola</name>
    <dbReference type="NCBI Taxonomy" id="659425"/>
    <lineage>
        <taxon>Bacteria</taxon>
        <taxon>Bacillati</taxon>
        <taxon>Bacillota</taxon>
        <taxon>Clostridia</taxon>
        <taxon>Eubacteriales</taxon>
        <taxon>Oscillospiraceae</taxon>
        <taxon>Thermoclostridium</taxon>
    </lineage>
</organism>
<feature type="transmembrane region" description="Helical" evidence="1">
    <location>
        <begin position="12"/>
        <end position="31"/>
    </location>
</feature>
<reference evidence="2 3" key="1">
    <citation type="submission" date="2016-11" db="EMBL/GenBank/DDBJ databases">
        <authorList>
            <person name="Varghese N."/>
            <person name="Submissions S."/>
        </authorList>
    </citation>
    <scope>NUCLEOTIDE SEQUENCE [LARGE SCALE GENOMIC DNA]</scope>
    <source>
        <strain evidence="2 3">DSM 19027</strain>
    </source>
</reference>
<proteinExistence type="predicted"/>
<dbReference type="GO" id="GO:0022857">
    <property type="term" value="F:transmembrane transporter activity"/>
    <property type="evidence" value="ECO:0007669"/>
    <property type="project" value="InterPro"/>
</dbReference>
<evidence type="ECO:0000313" key="3">
    <source>
        <dbReference type="Proteomes" id="UP000324781"/>
    </source>
</evidence>
<dbReference type="Gene3D" id="1.10.1760.20">
    <property type="match status" value="1"/>
</dbReference>
<dbReference type="RefSeq" id="WP_149678244.1">
    <property type="nucleotide sequence ID" value="NZ_DAONMB010000060.1"/>
</dbReference>
<keyword evidence="1" id="KW-0812">Transmembrane</keyword>
<feature type="transmembrane region" description="Helical" evidence="1">
    <location>
        <begin position="91"/>
        <end position="112"/>
    </location>
</feature>
<evidence type="ECO:0000313" key="2">
    <source>
        <dbReference type="EMBL" id="SHI82459.1"/>
    </source>
</evidence>
<keyword evidence="1" id="KW-0472">Membrane</keyword>
<dbReference type="Pfam" id="PF12822">
    <property type="entry name" value="ECF_trnsprt"/>
    <property type="match status" value="1"/>
</dbReference>
<feature type="transmembrane region" description="Helical" evidence="1">
    <location>
        <begin position="169"/>
        <end position="196"/>
    </location>
</feature>
<dbReference type="AlphaFoldDB" id="A0A1M6EAR1"/>
<feature type="transmembrane region" description="Helical" evidence="1">
    <location>
        <begin position="124"/>
        <end position="149"/>
    </location>
</feature>
<keyword evidence="3" id="KW-1185">Reference proteome</keyword>
<dbReference type="InterPro" id="IPR024529">
    <property type="entry name" value="ECF_trnsprt_substrate-spec"/>
</dbReference>
<name>A0A1M6EAR1_9FIRM</name>